<keyword evidence="4 7" id="KW-0472">Membrane</keyword>
<keyword evidence="5 7" id="KW-0975">Bacterial flagellum</keyword>
<proteinExistence type="inferred from homology"/>
<evidence type="ECO:0000256" key="2">
    <source>
        <dbReference type="ARBA" id="ARBA00022692"/>
    </source>
</evidence>
<gene>
    <name evidence="9" type="primary">fliO</name>
    <name evidence="9" type="ORF">PN838_05445</name>
</gene>
<comment type="similarity">
    <text evidence="6 7">Belongs to the FliO/MopB family.</text>
</comment>
<keyword evidence="3 7" id="KW-1133">Transmembrane helix</keyword>
<evidence type="ECO:0000256" key="3">
    <source>
        <dbReference type="ARBA" id="ARBA00022989"/>
    </source>
</evidence>
<feature type="signal peptide" evidence="8">
    <location>
        <begin position="1"/>
        <end position="25"/>
    </location>
</feature>
<evidence type="ECO:0000256" key="7">
    <source>
        <dbReference type="RuleBase" id="RU362064"/>
    </source>
</evidence>
<sequence length="161" mass="17549">MNVLKSYVKRLCISFVAVISQTAFAEEVVKQQNFASKTPANTPASDALMPMLLALLLVVFIIIVVAFVAKKLNLTPNNTGHFKLVSSMSLGGRERIIIIEVQGQQHAIGVTPQNVNHLFSLENPIESKTLPMANSTLVNKINKLFGYTPPQTDANSTQKNG</sequence>
<evidence type="ECO:0000256" key="8">
    <source>
        <dbReference type="SAM" id="SignalP"/>
    </source>
</evidence>
<evidence type="ECO:0000313" key="9">
    <source>
        <dbReference type="EMBL" id="MDC2888321.1"/>
    </source>
</evidence>
<dbReference type="PANTHER" id="PTHR38766">
    <property type="entry name" value="FLAGELLAR PROTEIN FLIO"/>
    <property type="match status" value="1"/>
</dbReference>
<keyword evidence="10" id="KW-1185">Reference proteome</keyword>
<evidence type="ECO:0000313" key="10">
    <source>
        <dbReference type="Proteomes" id="UP001528411"/>
    </source>
</evidence>
<feature type="chain" id="PRO_5045643351" description="Flagellar protein" evidence="8">
    <location>
        <begin position="26"/>
        <end position="161"/>
    </location>
</feature>
<keyword evidence="9" id="KW-0966">Cell projection</keyword>
<dbReference type="EMBL" id="JAQOMS010000002">
    <property type="protein sequence ID" value="MDC2888321.1"/>
    <property type="molecule type" value="Genomic_DNA"/>
</dbReference>
<protein>
    <recommendedName>
        <fullName evidence="7">Flagellar protein</fullName>
    </recommendedName>
</protein>
<evidence type="ECO:0000256" key="6">
    <source>
        <dbReference type="ARBA" id="ARBA00037937"/>
    </source>
</evidence>
<keyword evidence="9" id="KW-0282">Flagellum</keyword>
<dbReference type="Pfam" id="PF04347">
    <property type="entry name" value="FliO"/>
    <property type="match status" value="1"/>
</dbReference>
<evidence type="ECO:0000256" key="1">
    <source>
        <dbReference type="ARBA" id="ARBA00022475"/>
    </source>
</evidence>
<comment type="caution">
    <text evidence="9">The sequence shown here is derived from an EMBL/GenBank/DDBJ whole genome shotgun (WGS) entry which is preliminary data.</text>
</comment>
<name>A0ABT5FCL5_9GAMM</name>
<dbReference type="InterPro" id="IPR022781">
    <property type="entry name" value="Flagellar_biosynth_FliO"/>
</dbReference>
<keyword evidence="9" id="KW-0969">Cilium</keyword>
<dbReference type="InterPro" id="IPR052205">
    <property type="entry name" value="FliO/MopB"/>
</dbReference>
<organism evidence="9 10">
    <name type="scientific">Psychrosphaera algicola</name>
    <dbReference type="NCBI Taxonomy" id="3023714"/>
    <lineage>
        <taxon>Bacteria</taxon>
        <taxon>Pseudomonadati</taxon>
        <taxon>Pseudomonadota</taxon>
        <taxon>Gammaproteobacteria</taxon>
        <taxon>Alteromonadales</taxon>
        <taxon>Pseudoalteromonadaceae</taxon>
        <taxon>Psychrosphaera</taxon>
    </lineage>
</organism>
<keyword evidence="2 7" id="KW-0812">Transmembrane</keyword>
<comment type="subcellular location">
    <subcellularLocation>
        <location evidence="7">Cell membrane</location>
    </subcellularLocation>
    <subcellularLocation>
        <location evidence="7">Bacterial flagellum basal body</location>
    </subcellularLocation>
</comment>
<keyword evidence="1 7" id="KW-1003">Cell membrane</keyword>
<evidence type="ECO:0000256" key="5">
    <source>
        <dbReference type="ARBA" id="ARBA00023143"/>
    </source>
</evidence>
<feature type="transmembrane region" description="Helical" evidence="7">
    <location>
        <begin position="49"/>
        <end position="69"/>
    </location>
</feature>
<accession>A0ABT5FCL5</accession>
<dbReference type="RefSeq" id="WP_272179969.1">
    <property type="nucleotide sequence ID" value="NZ_JAQOMS010000002.1"/>
</dbReference>
<keyword evidence="8" id="KW-0732">Signal</keyword>
<dbReference type="PANTHER" id="PTHR38766:SF1">
    <property type="entry name" value="FLAGELLAR PROTEIN FLIO"/>
    <property type="match status" value="1"/>
</dbReference>
<dbReference type="NCBIfam" id="TIGR03500">
    <property type="entry name" value="FliO_TIGR"/>
    <property type="match status" value="1"/>
</dbReference>
<evidence type="ECO:0000256" key="4">
    <source>
        <dbReference type="ARBA" id="ARBA00023136"/>
    </source>
</evidence>
<dbReference type="Proteomes" id="UP001528411">
    <property type="component" value="Unassembled WGS sequence"/>
</dbReference>
<reference evidence="9 10" key="1">
    <citation type="submission" date="2023-01" db="EMBL/GenBank/DDBJ databases">
        <title>Psychrosphaera sp. nov., isolated from marine algae.</title>
        <authorList>
            <person name="Bayburt H."/>
            <person name="Choi B.J."/>
            <person name="Kim J.M."/>
            <person name="Choi D.G."/>
            <person name="Jeon C.O."/>
        </authorList>
    </citation>
    <scope>NUCLEOTIDE SEQUENCE [LARGE SCALE GENOMIC DNA]</scope>
    <source>
        <strain evidence="9 10">G1-22</strain>
    </source>
</reference>